<sequence>MEEAKTMKTPMSSSIKLDMDEKASFPSFYLMMASKREMTTLRLKASALLSISACLDRVPRKARTDGMAASSDDFLGRFPNLVMSPRLGPLCGFELREVIKRMCSLAEA</sequence>
<gene>
    <name evidence="1" type="ORF">CK203_018865</name>
</gene>
<organism evidence="1 2">
    <name type="scientific">Vitis vinifera</name>
    <name type="common">Grape</name>
    <dbReference type="NCBI Taxonomy" id="29760"/>
    <lineage>
        <taxon>Eukaryota</taxon>
        <taxon>Viridiplantae</taxon>
        <taxon>Streptophyta</taxon>
        <taxon>Embryophyta</taxon>
        <taxon>Tracheophyta</taxon>
        <taxon>Spermatophyta</taxon>
        <taxon>Magnoliopsida</taxon>
        <taxon>eudicotyledons</taxon>
        <taxon>Gunneridae</taxon>
        <taxon>Pentapetalae</taxon>
        <taxon>rosids</taxon>
        <taxon>Vitales</taxon>
        <taxon>Vitaceae</taxon>
        <taxon>Viteae</taxon>
        <taxon>Vitis</taxon>
    </lineage>
</organism>
<proteinExistence type="predicted"/>
<dbReference type="EMBL" id="QGNW01000089">
    <property type="protein sequence ID" value="RVW99103.1"/>
    <property type="molecule type" value="Genomic_DNA"/>
</dbReference>
<evidence type="ECO:0000313" key="1">
    <source>
        <dbReference type="EMBL" id="RVW99103.1"/>
    </source>
</evidence>
<accession>A0A438IQV4</accession>
<dbReference type="Proteomes" id="UP000288805">
    <property type="component" value="Unassembled WGS sequence"/>
</dbReference>
<dbReference type="AlphaFoldDB" id="A0A438IQV4"/>
<name>A0A438IQV4_VITVI</name>
<comment type="caution">
    <text evidence="1">The sequence shown here is derived from an EMBL/GenBank/DDBJ whole genome shotgun (WGS) entry which is preliminary data.</text>
</comment>
<reference evidence="1 2" key="1">
    <citation type="journal article" date="2018" name="PLoS Genet.">
        <title>Population sequencing reveals clonal diversity and ancestral inbreeding in the grapevine cultivar Chardonnay.</title>
        <authorList>
            <person name="Roach M.J."/>
            <person name="Johnson D.L."/>
            <person name="Bohlmann J."/>
            <person name="van Vuuren H.J."/>
            <person name="Jones S.J."/>
            <person name="Pretorius I.S."/>
            <person name="Schmidt S.A."/>
            <person name="Borneman A.R."/>
        </authorList>
    </citation>
    <scope>NUCLEOTIDE SEQUENCE [LARGE SCALE GENOMIC DNA]</scope>
    <source>
        <strain evidence="2">cv. Chardonnay</strain>
        <tissue evidence="1">Leaf</tissue>
    </source>
</reference>
<protein>
    <submittedName>
        <fullName evidence="1">Uncharacterized protein</fullName>
    </submittedName>
</protein>
<evidence type="ECO:0000313" key="2">
    <source>
        <dbReference type="Proteomes" id="UP000288805"/>
    </source>
</evidence>